<keyword evidence="1" id="KW-0472">Membrane</keyword>
<dbReference type="InterPro" id="IPR013783">
    <property type="entry name" value="Ig-like_fold"/>
</dbReference>
<dbReference type="EMBL" id="FRCS01000003">
    <property type="protein sequence ID" value="SHN20941.1"/>
    <property type="molecule type" value="Genomic_DNA"/>
</dbReference>
<dbReference type="Pfam" id="PF05345">
    <property type="entry name" value="He_PIG"/>
    <property type="match status" value="5"/>
</dbReference>
<dbReference type="Proteomes" id="UP000184440">
    <property type="component" value="Unassembled WGS sequence"/>
</dbReference>
<dbReference type="AlphaFoldDB" id="A0A1M7PU79"/>
<dbReference type="GO" id="GO:0016020">
    <property type="term" value="C:membrane"/>
    <property type="evidence" value="ECO:0007669"/>
    <property type="project" value="InterPro"/>
</dbReference>
<dbReference type="InterPro" id="IPR015919">
    <property type="entry name" value="Cadherin-like_sf"/>
</dbReference>
<dbReference type="STRING" id="134849.SAMN05443668_103686"/>
<dbReference type="Pfam" id="PF07963">
    <property type="entry name" value="N_methyl"/>
    <property type="match status" value="1"/>
</dbReference>
<keyword evidence="1" id="KW-0812">Transmembrane</keyword>
<dbReference type="SUPFAM" id="SSF49313">
    <property type="entry name" value="Cadherin-like"/>
    <property type="match status" value="5"/>
</dbReference>
<protein>
    <submittedName>
        <fullName evidence="2">Prepilin-type N-terminal cleavage/methylation domain-containing protein</fullName>
    </submittedName>
</protein>
<dbReference type="GO" id="GO:0005509">
    <property type="term" value="F:calcium ion binding"/>
    <property type="evidence" value="ECO:0007669"/>
    <property type="project" value="InterPro"/>
</dbReference>
<dbReference type="SUPFAM" id="SSF54523">
    <property type="entry name" value="Pili subunits"/>
    <property type="match status" value="1"/>
</dbReference>
<gene>
    <name evidence="2" type="ORF">SAMN05443668_103686</name>
</gene>
<keyword evidence="3" id="KW-1185">Reference proteome</keyword>
<accession>A0A1M7PU79</accession>
<dbReference type="OrthoDB" id="3373017at2"/>
<dbReference type="InterPro" id="IPR045584">
    <property type="entry name" value="Pilin-like"/>
</dbReference>
<dbReference type="NCBIfam" id="TIGR02532">
    <property type="entry name" value="IV_pilin_GFxxxE"/>
    <property type="match status" value="1"/>
</dbReference>
<dbReference type="InterPro" id="IPR012902">
    <property type="entry name" value="N_methyl_site"/>
</dbReference>
<evidence type="ECO:0000313" key="2">
    <source>
        <dbReference type="EMBL" id="SHN20941.1"/>
    </source>
</evidence>
<organism evidence="2 3">
    <name type="scientific">Cryptosporangium aurantiacum</name>
    <dbReference type="NCBI Taxonomy" id="134849"/>
    <lineage>
        <taxon>Bacteria</taxon>
        <taxon>Bacillati</taxon>
        <taxon>Actinomycetota</taxon>
        <taxon>Actinomycetes</taxon>
        <taxon>Cryptosporangiales</taxon>
        <taxon>Cryptosporangiaceae</taxon>
        <taxon>Cryptosporangium</taxon>
    </lineage>
</organism>
<feature type="transmembrane region" description="Helical" evidence="1">
    <location>
        <begin position="12"/>
        <end position="37"/>
    </location>
</feature>
<reference evidence="2 3" key="1">
    <citation type="submission" date="2016-11" db="EMBL/GenBank/DDBJ databases">
        <authorList>
            <person name="Jaros S."/>
            <person name="Januszkiewicz K."/>
            <person name="Wedrychowicz H."/>
        </authorList>
    </citation>
    <scope>NUCLEOTIDE SEQUENCE [LARGE SCALE GENOMIC DNA]</scope>
    <source>
        <strain evidence="2 3">DSM 46144</strain>
    </source>
</reference>
<evidence type="ECO:0000313" key="3">
    <source>
        <dbReference type="Proteomes" id="UP000184440"/>
    </source>
</evidence>
<evidence type="ECO:0000256" key="1">
    <source>
        <dbReference type="SAM" id="Phobius"/>
    </source>
</evidence>
<proteinExistence type="predicted"/>
<dbReference type="PROSITE" id="PS00409">
    <property type="entry name" value="PROKAR_NTER_METHYL"/>
    <property type="match status" value="1"/>
</dbReference>
<keyword evidence="1" id="KW-1133">Transmembrane helix</keyword>
<sequence length="643" mass="65624">MRASDRYSDSEAGFSLIELMTAMTLIGVVMAALTAFFTNTLRATNLQSNTQTAVQLVGDALERVRALKSSSVVTRRDRASADAQWSAVTSDSPVYPYLSTMQQAWDDTAAYPAGASAPLPTGSTTVTLNGVAFTRSWYVGRCWQPVLGGDCAATAASTSVLFYRVVALVSWPGRGCPDSGCTQLAATLVSAASTDPVFSENETAQAPQVVNPGRQNGELTVPVRLEATAIGGASPLTWSASGLPAGLTMSSDGIVTGTPTTAATYSVVLSATDGFGLIGSAAFDWVIAALPALTNPGTRSSVAGTALTFTPTLTGGTSPMTWVAANLPAGLSIDATTGVITGTPTTVGTKTVTLTVTDTFAKTASTTFSWVVTPALSVATPATQATLTNKPATAVQIVASGGVPPYKYSATDVPTGLQSWQTAGLPPGLTLNATSGVISGTPTLAGEYLVKVTVTDAASKTASTQFIWAVGPYIKWPRTDQSGGLNTAFNVPAEATGGTKPYTWSADNLPDGVTLTPSTGQISGKLTVSGRFVVTIGVTDKAGNTEKLQLICTVTTTSGLRFTTAPTTVSSARNKATSVAPVTAGGTGTKKWTATNLPTGMSINASSGAVSGTPTVAGSYLPTLTVTDGAGTQSRWMFVWTVT</sequence>
<name>A0A1M7PU79_9ACTN</name>
<dbReference type="GO" id="GO:0005975">
    <property type="term" value="P:carbohydrate metabolic process"/>
    <property type="evidence" value="ECO:0007669"/>
    <property type="project" value="UniProtKB-ARBA"/>
</dbReference>
<dbReference type="RefSeq" id="WP_073256979.1">
    <property type="nucleotide sequence ID" value="NZ_FRCS01000003.1"/>
</dbReference>
<dbReference type="Gene3D" id="2.60.40.10">
    <property type="entry name" value="Immunoglobulins"/>
    <property type="match status" value="5"/>
</dbReference>